<name>A0A081L8N9_9BACI</name>
<dbReference type="InterPro" id="IPR006685">
    <property type="entry name" value="MscS_channel_2nd"/>
</dbReference>
<evidence type="ECO:0000259" key="9">
    <source>
        <dbReference type="Pfam" id="PF00924"/>
    </source>
</evidence>
<dbReference type="RefSeq" id="WP_034323469.1">
    <property type="nucleotide sequence ID" value="NZ_JAVIKA010000006.1"/>
</dbReference>
<feature type="domain" description="Mechanosensitive ion channel transmembrane helices 2/3" evidence="10">
    <location>
        <begin position="59"/>
        <end position="99"/>
    </location>
</feature>
<feature type="domain" description="Mechanosensitive ion channel MscS" evidence="9">
    <location>
        <begin position="100"/>
        <end position="165"/>
    </location>
</feature>
<dbReference type="InterPro" id="IPR011014">
    <property type="entry name" value="MscS_channel_TM-2"/>
</dbReference>
<dbReference type="OrthoDB" id="9809206at2"/>
<evidence type="ECO:0000256" key="6">
    <source>
        <dbReference type="ARBA" id="ARBA00023136"/>
    </source>
</evidence>
<feature type="transmembrane region" description="Helical" evidence="8">
    <location>
        <begin position="83"/>
        <end position="113"/>
    </location>
</feature>
<dbReference type="PANTHER" id="PTHR30460:SF1">
    <property type="entry name" value="MECHANOSENSITIVE ION CHANNEL"/>
    <property type="match status" value="1"/>
</dbReference>
<keyword evidence="5 8" id="KW-1133">Transmembrane helix</keyword>
<comment type="caution">
    <text evidence="11">The sequence shown here is derived from an EMBL/GenBank/DDBJ whole genome shotgun (WGS) entry which is preliminary data.</text>
</comment>
<dbReference type="EMBL" id="JOTP01000019">
    <property type="protein sequence ID" value="KEP25615.1"/>
    <property type="molecule type" value="Genomic_DNA"/>
</dbReference>
<dbReference type="InterPro" id="IPR023408">
    <property type="entry name" value="MscS_beta-dom_sf"/>
</dbReference>
<evidence type="ECO:0000256" key="1">
    <source>
        <dbReference type="ARBA" id="ARBA00004651"/>
    </source>
</evidence>
<reference evidence="11 12" key="1">
    <citation type="submission" date="2012-09" db="EMBL/GenBank/DDBJ databases">
        <title>Genome Sequence of Bacillus sp. DW5-4.</title>
        <authorList>
            <person name="Lai Q."/>
            <person name="Liu Y."/>
            <person name="Shao Z."/>
        </authorList>
    </citation>
    <scope>NUCLEOTIDE SEQUENCE [LARGE SCALE GENOMIC DNA]</scope>
    <source>
        <strain evidence="11 12">DW5-4</strain>
    </source>
</reference>
<dbReference type="FunFam" id="2.30.30.60:FF:000001">
    <property type="entry name" value="MscS Mechanosensitive ion channel"/>
    <property type="match status" value="1"/>
</dbReference>
<proteinExistence type="inferred from homology"/>
<dbReference type="Gene3D" id="2.30.30.60">
    <property type="match status" value="1"/>
</dbReference>
<keyword evidence="12" id="KW-1185">Reference proteome</keyword>
<sequence>MDDTFLTVVKNKYIEILIVGLVLWLAVFIINKALQIFFKRTEFIEDKKKKTIESLVKSVTKYTASICFVFYVISLFFHDFGKILAGAGVAGIVIGFGAQTLIRDILAGIFLIYERQIHKGDYVTVNNLFNGTIEEIGLRSLQIREWSGKLLTISNGDIRQIQNYNIHYMRITESVLISANQNPDIAFQALESACDQLNQMHHDFLKKDEFQNAIEPFQVHGIMGLNKLNRGIEITVKGMVEDEKYFEAALAVRKEIIKQLHEHDVKLLEDLVYPQPAK</sequence>
<evidence type="ECO:0000259" key="10">
    <source>
        <dbReference type="Pfam" id="PF21088"/>
    </source>
</evidence>
<dbReference type="SUPFAM" id="SSF82861">
    <property type="entry name" value="Mechanosensitive channel protein MscS (YggB), transmembrane region"/>
    <property type="match status" value="1"/>
</dbReference>
<keyword evidence="3" id="KW-1003">Cell membrane</keyword>
<dbReference type="eggNOG" id="COG0668">
    <property type="taxonomic scope" value="Bacteria"/>
</dbReference>
<evidence type="ECO:0000256" key="3">
    <source>
        <dbReference type="ARBA" id="ARBA00022475"/>
    </source>
</evidence>
<dbReference type="InterPro" id="IPR045276">
    <property type="entry name" value="YbiO_bact"/>
</dbReference>
<dbReference type="AlphaFoldDB" id="A0A081L8N9"/>
<evidence type="ECO:0000313" key="12">
    <source>
        <dbReference type="Proteomes" id="UP000028091"/>
    </source>
</evidence>
<dbReference type="Pfam" id="PF00924">
    <property type="entry name" value="MS_channel_2nd"/>
    <property type="match status" value="1"/>
</dbReference>
<dbReference type="PANTHER" id="PTHR30460">
    <property type="entry name" value="MODERATE CONDUCTANCE MECHANOSENSITIVE CHANNEL YBIO"/>
    <property type="match status" value="1"/>
</dbReference>
<evidence type="ECO:0000256" key="7">
    <source>
        <dbReference type="ARBA" id="ARBA00059688"/>
    </source>
</evidence>
<evidence type="ECO:0000256" key="2">
    <source>
        <dbReference type="ARBA" id="ARBA00008017"/>
    </source>
</evidence>
<protein>
    <submittedName>
        <fullName evidence="11">Mechanosensitive ion channel protein MscS</fullName>
    </submittedName>
</protein>
<dbReference type="Proteomes" id="UP000028091">
    <property type="component" value="Unassembled WGS sequence"/>
</dbReference>
<dbReference type="InterPro" id="IPR010920">
    <property type="entry name" value="LSM_dom_sf"/>
</dbReference>
<dbReference type="Pfam" id="PF21088">
    <property type="entry name" value="MS_channel_1st"/>
    <property type="match status" value="1"/>
</dbReference>
<dbReference type="GO" id="GO:0008381">
    <property type="term" value="F:mechanosensitive monoatomic ion channel activity"/>
    <property type="evidence" value="ECO:0007669"/>
    <property type="project" value="InterPro"/>
</dbReference>
<feature type="transmembrane region" description="Helical" evidence="8">
    <location>
        <begin position="16"/>
        <end position="38"/>
    </location>
</feature>
<comment type="function">
    <text evidence="7">May play a role in resistance to osmotic downshock.</text>
</comment>
<comment type="similarity">
    <text evidence="2">Belongs to the MscS (TC 1.A.23) family.</text>
</comment>
<dbReference type="GO" id="GO:0005886">
    <property type="term" value="C:plasma membrane"/>
    <property type="evidence" value="ECO:0007669"/>
    <property type="project" value="UniProtKB-SubCell"/>
</dbReference>
<evidence type="ECO:0000256" key="8">
    <source>
        <dbReference type="SAM" id="Phobius"/>
    </source>
</evidence>
<comment type="subcellular location">
    <subcellularLocation>
        <location evidence="1">Cell membrane</location>
        <topology evidence="1">Multi-pass membrane protein</topology>
    </subcellularLocation>
</comment>
<dbReference type="InterPro" id="IPR049142">
    <property type="entry name" value="MS_channel_1st"/>
</dbReference>
<dbReference type="Gene3D" id="1.10.287.1260">
    <property type="match status" value="1"/>
</dbReference>
<evidence type="ECO:0000313" key="11">
    <source>
        <dbReference type="EMBL" id="KEP25615.1"/>
    </source>
</evidence>
<evidence type="ECO:0000256" key="4">
    <source>
        <dbReference type="ARBA" id="ARBA00022692"/>
    </source>
</evidence>
<dbReference type="SUPFAM" id="SSF50182">
    <property type="entry name" value="Sm-like ribonucleoproteins"/>
    <property type="match status" value="1"/>
</dbReference>
<organism evidence="11 12">
    <name type="scientific">Bacillus zhangzhouensis</name>
    <dbReference type="NCBI Taxonomy" id="1178540"/>
    <lineage>
        <taxon>Bacteria</taxon>
        <taxon>Bacillati</taxon>
        <taxon>Bacillota</taxon>
        <taxon>Bacilli</taxon>
        <taxon>Bacillales</taxon>
        <taxon>Bacillaceae</taxon>
        <taxon>Bacillus</taxon>
    </lineage>
</organism>
<keyword evidence="4 8" id="KW-0812">Transmembrane</keyword>
<accession>A0A081L8N9</accession>
<dbReference type="Gene3D" id="3.30.70.100">
    <property type="match status" value="1"/>
</dbReference>
<evidence type="ECO:0000256" key="5">
    <source>
        <dbReference type="ARBA" id="ARBA00022989"/>
    </source>
</evidence>
<gene>
    <name evidence="11" type="ORF">BA70_06465</name>
</gene>
<feature type="transmembrane region" description="Helical" evidence="8">
    <location>
        <begin position="59"/>
        <end position="77"/>
    </location>
</feature>
<keyword evidence="6 8" id="KW-0472">Membrane</keyword>